<name>A0A2Z7CMS5_9LAMI</name>
<accession>A0A2Z7CMS5</accession>
<protein>
    <submittedName>
        <fullName evidence="1">Uncharacterized protein</fullName>
    </submittedName>
</protein>
<sequence>MDELEVTPTIGAEEESVRKGYPISLHRAKLLCTKSSSRADDKSKLEELLKSGCKREEKKRDLDSSMKQPARSIQIDLLVLSSQVQCSRA</sequence>
<dbReference type="EMBL" id="KQ994498">
    <property type="protein sequence ID" value="KZV48063.1"/>
    <property type="molecule type" value="Genomic_DNA"/>
</dbReference>
<proteinExistence type="predicted"/>
<dbReference type="AlphaFoldDB" id="A0A2Z7CMS5"/>
<evidence type="ECO:0000313" key="2">
    <source>
        <dbReference type="Proteomes" id="UP000250235"/>
    </source>
</evidence>
<reference evidence="1 2" key="1">
    <citation type="journal article" date="2015" name="Proc. Natl. Acad. Sci. U.S.A.">
        <title>The resurrection genome of Boea hygrometrica: A blueprint for survival of dehydration.</title>
        <authorList>
            <person name="Xiao L."/>
            <person name="Yang G."/>
            <person name="Zhang L."/>
            <person name="Yang X."/>
            <person name="Zhao S."/>
            <person name="Ji Z."/>
            <person name="Zhou Q."/>
            <person name="Hu M."/>
            <person name="Wang Y."/>
            <person name="Chen M."/>
            <person name="Xu Y."/>
            <person name="Jin H."/>
            <person name="Xiao X."/>
            <person name="Hu G."/>
            <person name="Bao F."/>
            <person name="Hu Y."/>
            <person name="Wan P."/>
            <person name="Li L."/>
            <person name="Deng X."/>
            <person name="Kuang T."/>
            <person name="Xiang C."/>
            <person name="Zhu J.K."/>
            <person name="Oliver M.J."/>
            <person name="He Y."/>
        </authorList>
    </citation>
    <scope>NUCLEOTIDE SEQUENCE [LARGE SCALE GENOMIC DNA]</scope>
    <source>
        <strain evidence="2">cv. XS01</strain>
    </source>
</reference>
<keyword evidence="2" id="KW-1185">Reference proteome</keyword>
<organism evidence="1 2">
    <name type="scientific">Dorcoceras hygrometricum</name>
    <dbReference type="NCBI Taxonomy" id="472368"/>
    <lineage>
        <taxon>Eukaryota</taxon>
        <taxon>Viridiplantae</taxon>
        <taxon>Streptophyta</taxon>
        <taxon>Embryophyta</taxon>
        <taxon>Tracheophyta</taxon>
        <taxon>Spermatophyta</taxon>
        <taxon>Magnoliopsida</taxon>
        <taxon>eudicotyledons</taxon>
        <taxon>Gunneridae</taxon>
        <taxon>Pentapetalae</taxon>
        <taxon>asterids</taxon>
        <taxon>lamiids</taxon>
        <taxon>Lamiales</taxon>
        <taxon>Gesneriaceae</taxon>
        <taxon>Didymocarpoideae</taxon>
        <taxon>Trichosporeae</taxon>
        <taxon>Loxocarpinae</taxon>
        <taxon>Dorcoceras</taxon>
    </lineage>
</organism>
<gene>
    <name evidence="1" type="ORF">F511_31038</name>
</gene>
<evidence type="ECO:0000313" key="1">
    <source>
        <dbReference type="EMBL" id="KZV48063.1"/>
    </source>
</evidence>
<dbReference type="Proteomes" id="UP000250235">
    <property type="component" value="Unassembled WGS sequence"/>
</dbReference>